<sequence>MTDDDGNDGNGGNGTTVIVTGSSSGIGLDIARAFLARGARVVINGRDPDRLAGAAALLGHPERVAAVAGGIGEAVTGATLVAAAVERFGGVDVLVNNAGTFAPRPFAEVTEEELDGYLTGNLRGTYLTTQAVVRRMREQGRGGSIVNIGTVLVDHALAGFPASAPVVSKAGVHALTTSLAAELADDGIRVNLVAPGVIRTPLHAAADVDGYGPVALLNRVGEVAEISDAVLYLAAAAFVTGHALRVDGGHVTGRR</sequence>
<keyword evidence="4" id="KW-1185">Reference proteome</keyword>
<evidence type="ECO:0000313" key="3">
    <source>
        <dbReference type="EMBL" id="QDY79476.1"/>
    </source>
</evidence>
<keyword evidence="2" id="KW-0560">Oxidoreductase</keyword>
<dbReference type="InterPro" id="IPR036291">
    <property type="entry name" value="NAD(P)-bd_dom_sf"/>
</dbReference>
<dbReference type="PANTHER" id="PTHR43639:SF1">
    <property type="entry name" value="SHORT-CHAIN DEHYDROGENASE_REDUCTASE FAMILY PROTEIN"/>
    <property type="match status" value="1"/>
</dbReference>
<dbReference type="PRINTS" id="PR00081">
    <property type="entry name" value="GDHRDH"/>
</dbReference>
<accession>A0A5B8JDL9</accession>
<comment type="similarity">
    <text evidence="1">Belongs to the short-chain dehydrogenases/reductases (SDR) family.</text>
</comment>
<reference evidence="3 4" key="1">
    <citation type="submission" date="2019-07" db="EMBL/GenBank/DDBJ databases">
        <authorList>
            <person name="Zhu P."/>
        </authorList>
    </citation>
    <scope>NUCLEOTIDE SEQUENCE [LARGE SCALE GENOMIC DNA]</scope>
    <source>
        <strain evidence="3 4">SSL-25</strain>
    </source>
</reference>
<dbReference type="OrthoDB" id="9787298at2"/>
<dbReference type="KEGG" id="sqz:FQU76_26405"/>
<dbReference type="FunFam" id="3.40.50.720:FF:000084">
    <property type="entry name" value="Short-chain dehydrogenase reductase"/>
    <property type="match status" value="1"/>
</dbReference>
<dbReference type="AlphaFoldDB" id="A0A5B8JDL9"/>
<dbReference type="PANTHER" id="PTHR43639">
    <property type="entry name" value="OXIDOREDUCTASE, SHORT-CHAIN DEHYDROGENASE/REDUCTASE FAMILY (AFU_ORTHOLOGUE AFUA_5G02870)"/>
    <property type="match status" value="1"/>
</dbReference>
<proteinExistence type="inferred from homology"/>
<dbReference type="EMBL" id="CP042266">
    <property type="protein sequence ID" value="QDY79476.1"/>
    <property type="molecule type" value="Genomic_DNA"/>
</dbReference>
<evidence type="ECO:0000313" key="4">
    <source>
        <dbReference type="Proteomes" id="UP000320580"/>
    </source>
</evidence>
<dbReference type="CDD" id="cd05233">
    <property type="entry name" value="SDR_c"/>
    <property type="match status" value="1"/>
</dbReference>
<dbReference type="PRINTS" id="PR00080">
    <property type="entry name" value="SDRFAMILY"/>
</dbReference>
<dbReference type="InterPro" id="IPR002347">
    <property type="entry name" value="SDR_fam"/>
</dbReference>
<protein>
    <submittedName>
        <fullName evidence="3">SDR family oxidoreductase</fullName>
    </submittedName>
</protein>
<name>A0A5B8JDL9_9ACTN</name>
<dbReference type="Proteomes" id="UP000320580">
    <property type="component" value="Chromosome"/>
</dbReference>
<dbReference type="RefSeq" id="WP_146482765.1">
    <property type="nucleotide sequence ID" value="NZ_CP042266.1"/>
</dbReference>
<organism evidence="3 4">
    <name type="scientific">Streptomyces qinzhouensis</name>
    <dbReference type="NCBI Taxonomy" id="2599401"/>
    <lineage>
        <taxon>Bacteria</taxon>
        <taxon>Bacillati</taxon>
        <taxon>Actinomycetota</taxon>
        <taxon>Actinomycetes</taxon>
        <taxon>Kitasatosporales</taxon>
        <taxon>Streptomycetaceae</taxon>
        <taxon>Streptomyces</taxon>
    </lineage>
</organism>
<evidence type="ECO:0000256" key="2">
    <source>
        <dbReference type="ARBA" id="ARBA00023002"/>
    </source>
</evidence>
<dbReference type="GO" id="GO:0016491">
    <property type="term" value="F:oxidoreductase activity"/>
    <property type="evidence" value="ECO:0007669"/>
    <property type="project" value="UniProtKB-KW"/>
</dbReference>
<dbReference type="Gene3D" id="3.40.50.720">
    <property type="entry name" value="NAD(P)-binding Rossmann-like Domain"/>
    <property type="match status" value="1"/>
</dbReference>
<dbReference type="SUPFAM" id="SSF51735">
    <property type="entry name" value="NAD(P)-binding Rossmann-fold domains"/>
    <property type="match status" value="1"/>
</dbReference>
<evidence type="ECO:0000256" key="1">
    <source>
        <dbReference type="ARBA" id="ARBA00006484"/>
    </source>
</evidence>
<dbReference type="Pfam" id="PF13561">
    <property type="entry name" value="adh_short_C2"/>
    <property type="match status" value="1"/>
</dbReference>
<gene>
    <name evidence="3" type="ORF">FQU76_26405</name>
</gene>